<evidence type="ECO:0000256" key="1">
    <source>
        <dbReference type="ARBA" id="ARBA00004613"/>
    </source>
</evidence>
<proteinExistence type="inferred from homology"/>
<keyword evidence="3 6" id="KW-0713">Self-incompatibility</keyword>
<dbReference type="Pfam" id="PF05938">
    <property type="entry name" value="Self-incomp_S1"/>
    <property type="match status" value="1"/>
</dbReference>
<keyword evidence="7" id="KW-1133">Transmembrane helix</keyword>
<dbReference type="PANTHER" id="PTHR31232">
    <property type="match status" value="1"/>
</dbReference>
<evidence type="ECO:0000313" key="8">
    <source>
        <dbReference type="Proteomes" id="UP000694853"/>
    </source>
</evidence>
<keyword evidence="7" id="KW-0812">Transmembrane</keyword>
<dbReference type="Proteomes" id="UP000694853">
    <property type="component" value="Unplaced"/>
</dbReference>
<evidence type="ECO:0000256" key="5">
    <source>
        <dbReference type="ARBA" id="ARBA00022729"/>
    </source>
</evidence>
<evidence type="ECO:0000256" key="7">
    <source>
        <dbReference type="SAM" id="Phobius"/>
    </source>
</evidence>
<dbReference type="AlphaFoldDB" id="A0A8B8KJV1"/>
<protein>
    <recommendedName>
        <fullName evidence="6">S-protein homolog</fullName>
    </recommendedName>
</protein>
<keyword evidence="5" id="KW-0732">Signal</keyword>
<dbReference type="OrthoDB" id="1842729at2759"/>
<comment type="subcellular location">
    <subcellularLocation>
        <location evidence="1 6">Secreted</location>
    </subcellularLocation>
</comment>
<dbReference type="GeneID" id="113855710"/>
<organism evidence="8 9">
    <name type="scientific">Abrus precatorius</name>
    <name type="common">Indian licorice</name>
    <name type="synonym">Glycine abrus</name>
    <dbReference type="NCBI Taxonomy" id="3816"/>
    <lineage>
        <taxon>Eukaryota</taxon>
        <taxon>Viridiplantae</taxon>
        <taxon>Streptophyta</taxon>
        <taxon>Embryophyta</taxon>
        <taxon>Tracheophyta</taxon>
        <taxon>Spermatophyta</taxon>
        <taxon>Magnoliopsida</taxon>
        <taxon>eudicotyledons</taxon>
        <taxon>Gunneridae</taxon>
        <taxon>Pentapetalae</taxon>
        <taxon>rosids</taxon>
        <taxon>fabids</taxon>
        <taxon>Fabales</taxon>
        <taxon>Fabaceae</taxon>
        <taxon>Papilionoideae</taxon>
        <taxon>50 kb inversion clade</taxon>
        <taxon>NPAAA clade</taxon>
        <taxon>indigoferoid/millettioid clade</taxon>
        <taxon>Abreae</taxon>
        <taxon>Abrus</taxon>
    </lineage>
</organism>
<name>A0A8B8KJV1_ABRPR</name>
<gene>
    <name evidence="9" type="primary">LOC113855710</name>
</gene>
<evidence type="ECO:0000256" key="6">
    <source>
        <dbReference type="RuleBase" id="RU367044"/>
    </source>
</evidence>
<dbReference type="GO" id="GO:0005576">
    <property type="term" value="C:extracellular region"/>
    <property type="evidence" value="ECO:0007669"/>
    <property type="project" value="UniProtKB-SubCell"/>
</dbReference>
<evidence type="ECO:0000256" key="4">
    <source>
        <dbReference type="ARBA" id="ARBA00022525"/>
    </source>
</evidence>
<evidence type="ECO:0000256" key="3">
    <source>
        <dbReference type="ARBA" id="ARBA00022471"/>
    </source>
</evidence>
<evidence type="ECO:0000313" key="9">
    <source>
        <dbReference type="RefSeq" id="XP_027343139.1"/>
    </source>
</evidence>
<keyword evidence="7" id="KW-0472">Membrane</keyword>
<comment type="similarity">
    <text evidence="2 6">Belongs to the plant self-incompatibility (S1) protein family.</text>
</comment>
<keyword evidence="8" id="KW-1185">Reference proteome</keyword>
<keyword evidence="4 6" id="KW-0964">Secreted</keyword>
<dbReference type="KEGG" id="aprc:113855710"/>
<evidence type="ECO:0000256" key="2">
    <source>
        <dbReference type="ARBA" id="ARBA00005581"/>
    </source>
</evidence>
<reference evidence="9" key="2">
    <citation type="submission" date="2025-08" db="UniProtKB">
        <authorList>
            <consortium name="RefSeq"/>
        </authorList>
    </citation>
    <scope>IDENTIFICATION</scope>
    <source>
        <tissue evidence="9">Young leaves</tissue>
    </source>
</reference>
<feature type="transmembrane region" description="Helical" evidence="7">
    <location>
        <begin position="12"/>
        <end position="30"/>
    </location>
</feature>
<sequence>MNLVYCYPTNMLKCLATFGVLVMIIAAYTLTVPVHGQNVFAQKNTVRVQNDLGSGIVLYLHCKSKDDDLGLHVLPYRNYQEWSFRDNFGGTTLFWCSMQWNYEQHSFEIYSTARDNLSCSSKCWRSIRPDGAYFYMEVHDLWMKRYSW</sequence>
<dbReference type="GO" id="GO:0060320">
    <property type="term" value="P:rejection of self pollen"/>
    <property type="evidence" value="ECO:0007669"/>
    <property type="project" value="UniProtKB-KW"/>
</dbReference>
<reference evidence="8" key="1">
    <citation type="journal article" date="2019" name="Toxins">
        <title>Detection of Abrin-Like and Prepropulchellin-Like Toxin Genes and Transcripts Using Whole Genome Sequencing and Full-Length Transcript Sequencing of Abrus precatorius.</title>
        <authorList>
            <person name="Hovde B.T."/>
            <person name="Daligault H.E."/>
            <person name="Hanschen E.R."/>
            <person name="Kunde Y.A."/>
            <person name="Johnson M.B."/>
            <person name="Starkenburg S.R."/>
            <person name="Johnson S.L."/>
        </authorList>
    </citation>
    <scope>NUCLEOTIDE SEQUENCE [LARGE SCALE GENOMIC DNA]</scope>
</reference>
<dbReference type="InterPro" id="IPR010264">
    <property type="entry name" value="Self-incomp_S1"/>
</dbReference>
<dbReference type="RefSeq" id="XP_027343139.1">
    <property type="nucleotide sequence ID" value="XM_027487338.1"/>
</dbReference>
<accession>A0A8B8KJV1</accession>
<dbReference type="PANTHER" id="PTHR31232:SF156">
    <property type="entry name" value="PLANT SELF-INCOMPATIBILITY PROTEIN S1 FAMILY-RELATED"/>
    <property type="match status" value="1"/>
</dbReference>